<gene>
    <name evidence="2" type="ORF">C8F04DRAFT_1264543</name>
</gene>
<feature type="compositionally biased region" description="Low complexity" evidence="1">
    <location>
        <begin position="160"/>
        <end position="172"/>
    </location>
</feature>
<evidence type="ECO:0000313" key="3">
    <source>
        <dbReference type="Proteomes" id="UP001218188"/>
    </source>
</evidence>
<accession>A0AAD6SQ79</accession>
<feature type="region of interest" description="Disordered" evidence="1">
    <location>
        <begin position="375"/>
        <end position="394"/>
    </location>
</feature>
<feature type="compositionally biased region" description="Polar residues" evidence="1">
    <location>
        <begin position="33"/>
        <end position="44"/>
    </location>
</feature>
<feature type="compositionally biased region" description="Polar residues" evidence="1">
    <location>
        <begin position="197"/>
        <end position="209"/>
    </location>
</feature>
<evidence type="ECO:0000256" key="1">
    <source>
        <dbReference type="SAM" id="MobiDB-lite"/>
    </source>
</evidence>
<proteinExistence type="predicted"/>
<dbReference type="AlphaFoldDB" id="A0AAD6SQ79"/>
<reference evidence="2" key="1">
    <citation type="submission" date="2023-03" db="EMBL/GenBank/DDBJ databases">
        <title>Massive genome expansion in bonnet fungi (Mycena s.s.) driven by repeated elements and novel gene families across ecological guilds.</title>
        <authorList>
            <consortium name="Lawrence Berkeley National Laboratory"/>
            <person name="Harder C.B."/>
            <person name="Miyauchi S."/>
            <person name="Viragh M."/>
            <person name="Kuo A."/>
            <person name="Thoen E."/>
            <person name="Andreopoulos B."/>
            <person name="Lu D."/>
            <person name="Skrede I."/>
            <person name="Drula E."/>
            <person name="Henrissat B."/>
            <person name="Morin E."/>
            <person name="Kohler A."/>
            <person name="Barry K."/>
            <person name="LaButti K."/>
            <person name="Morin E."/>
            <person name="Salamov A."/>
            <person name="Lipzen A."/>
            <person name="Mereny Z."/>
            <person name="Hegedus B."/>
            <person name="Baldrian P."/>
            <person name="Stursova M."/>
            <person name="Weitz H."/>
            <person name="Taylor A."/>
            <person name="Grigoriev I.V."/>
            <person name="Nagy L.G."/>
            <person name="Martin F."/>
            <person name="Kauserud H."/>
        </authorList>
    </citation>
    <scope>NUCLEOTIDE SEQUENCE</scope>
    <source>
        <strain evidence="2">CBHHK200</strain>
    </source>
</reference>
<dbReference type="EMBL" id="JARJCM010000097">
    <property type="protein sequence ID" value="KAJ7029817.1"/>
    <property type="molecule type" value="Genomic_DNA"/>
</dbReference>
<feature type="compositionally biased region" description="Low complexity" evidence="1">
    <location>
        <begin position="70"/>
        <end position="86"/>
    </location>
</feature>
<name>A0AAD6SQ79_9AGAR</name>
<keyword evidence="3" id="KW-1185">Reference proteome</keyword>
<feature type="region of interest" description="Disordered" evidence="1">
    <location>
        <begin position="342"/>
        <end position="361"/>
    </location>
</feature>
<dbReference type="Proteomes" id="UP001218188">
    <property type="component" value="Unassembled WGS sequence"/>
</dbReference>
<organism evidence="2 3">
    <name type="scientific">Mycena alexandri</name>
    <dbReference type="NCBI Taxonomy" id="1745969"/>
    <lineage>
        <taxon>Eukaryota</taxon>
        <taxon>Fungi</taxon>
        <taxon>Dikarya</taxon>
        <taxon>Basidiomycota</taxon>
        <taxon>Agaricomycotina</taxon>
        <taxon>Agaricomycetes</taxon>
        <taxon>Agaricomycetidae</taxon>
        <taxon>Agaricales</taxon>
        <taxon>Marasmiineae</taxon>
        <taxon>Mycenaceae</taxon>
        <taxon>Mycena</taxon>
    </lineage>
</organism>
<feature type="region of interest" description="Disordered" evidence="1">
    <location>
        <begin position="69"/>
        <end position="336"/>
    </location>
</feature>
<sequence length="394" mass="39605">MASTNPTARPAKAPPMTSMPSTPGPDIPGGYPRNSTVFASNQWDRSGKSKPGLFAAAKNYLPPAVASYLPKSSATSSTPAPTSPNTLSPPPISRESSAVSEGFSTRAYAGSGSSRDTSLATPLPSDFPAPPTADPVSPHDAASRALSYNPYFPPAPGAGVTTVESPVSVPVPVEEKEKEAEKKEVIPIPTVAPSASILASTGKSTTSATDVAPIPVPADKLSPVSAASASTSSTNSNANSTFSGTPPSAISTAPSSPASPKSAGSTKKPQFVLSPLAGTPPDSPKSGSSKFASTLARLGSRRSRAGPKGGAPPSAFTAGSGHARARSEGDAAGAVGATEFGANAGATSKTNGTPKRSGSLLRTLRGEATVLAGRMRRDQERVERGKRMMDGAEV</sequence>
<protein>
    <submittedName>
        <fullName evidence="2">Uncharacterized protein</fullName>
    </submittedName>
</protein>
<feature type="compositionally biased region" description="Polar residues" evidence="1">
    <location>
        <begin position="111"/>
        <end position="120"/>
    </location>
</feature>
<feature type="compositionally biased region" description="Basic and acidic residues" evidence="1">
    <location>
        <begin position="173"/>
        <end position="185"/>
    </location>
</feature>
<feature type="compositionally biased region" description="Polar residues" evidence="1">
    <location>
        <begin position="345"/>
        <end position="356"/>
    </location>
</feature>
<feature type="region of interest" description="Disordered" evidence="1">
    <location>
        <begin position="1"/>
        <end position="53"/>
    </location>
</feature>
<feature type="compositionally biased region" description="Polar residues" evidence="1">
    <location>
        <begin position="94"/>
        <end position="103"/>
    </location>
</feature>
<comment type="caution">
    <text evidence="2">The sequence shown here is derived from an EMBL/GenBank/DDBJ whole genome shotgun (WGS) entry which is preliminary data.</text>
</comment>
<feature type="compositionally biased region" description="Low complexity" evidence="1">
    <location>
        <begin position="225"/>
        <end position="269"/>
    </location>
</feature>
<evidence type="ECO:0000313" key="2">
    <source>
        <dbReference type="EMBL" id="KAJ7029817.1"/>
    </source>
</evidence>